<dbReference type="Pfam" id="PF00528">
    <property type="entry name" value="BPD_transp_1"/>
    <property type="match status" value="1"/>
</dbReference>
<dbReference type="Proteomes" id="UP000188937">
    <property type="component" value="Chromosome"/>
</dbReference>
<feature type="transmembrane region" description="Helical" evidence="5">
    <location>
        <begin position="433"/>
        <end position="452"/>
    </location>
</feature>
<dbReference type="InterPro" id="IPR035906">
    <property type="entry name" value="MetI-like_sf"/>
</dbReference>
<dbReference type="GO" id="GO:0055085">
    <property type="term" value="P:transmembrane transport"/>
    <property type="evidence" value="ECO:0007669"/>
    <property type="project" value="InterPro"/>
</dbReference>
<proteinExistence type="predicted"/>
<evidence type="ECO:0000313" key="8">
    <source>
        <dbReference type="Proteomes" id="UP000188937"/>
    </source>
</evidence>
<dbReference type="InterPro" id="IPR000515">
    <property type="entry name" value="MetI-like"/>
</dbReference>
<dbReference type="OrthoDB" id="9806809at2"/>
<keyword evidence="3 5" id="KW-1133">Transmembrane helix</keyword>
<feature type="transmembrane region" description="Helical" evidence="5">
    <location>
        <begin position="377"/>
        <end position="396"/>
    </location>
</feature>
<organism evidence="7 8">
    <name type="scientific">Acetobacter aceti</name>
    <dbReference type="NCBI Taxonomy" id="435"/>
    <lineage>
        <taxon>Bacteria</taxon>
        <taxon>Pseudomonadati</taxon>
        <taxon>Pseudomonadota</taxon>
        <taxon>Alphaproteobacteria</taxon>
        <taxon>Acetobacterales</taxon>
        <taxon>Acetobacteraceae</taxon>
        <taxon>Acetobacter</taxon>
        <taxon>Acetobacter subgen. Acetobacter</taxon>
    </lineage>
</organism>
<evidence type="ECO:0000256" key="4">
    <source>
        <dbReference type="ARBA" id="ARBA00023136"/>
    </source>
</evidence>
<dbReference type="PANTHER" id="PTHR42744">
    <property type="entry name" value="BINDING-PROTEIN-DEPENDENT TRANSPORT SYSTEMS INNER MEMBRANE COMPONENT"/>
    <property type="match status" value="1"/>
</dbReference>
<dbReference type="EMBL" id="CP014692">
    <property type="protein sequence ID" value="AQS85004.1"/>
    <property type="molecule type" value="Genomic_DNA"/>
</dbReference>
<gene>
    <name evidence="7" type="ORF">A0U92_09670</name>
</gene>
<dbReference type="STRING" id="435.A0U92_09670"/>
<feature type="transmembrane region" description="Helical" evidence="5">
    <location>
        <begin position="537"/>
        <end position="556"/>
    </location>
</feature>
<feature type="transmembrane region" description="Helical" evidence="5">
    <location>
        <begin position="336"/>
        <end position="357"/>
    </location>
</feature>
<dbReference type="GO" id="GO:0005886">
    <property type="term" value="C:plasma membrane"/>
    <property type="evidence" value="ECO:0007669"/>
    <property type="project" value="UniProtKB-SubCell"/>
</dbReference>
<dbReference type="Gene3D" id="1.10.3720.10">
    <property type="entry name" value="MetI-like"/>
    <property type="match status" value="2"/>
</dbReference>
<name>A0A1U9KGS3_ACEAC</name>
<reference evidence="7 8" key="1">
    <citation type="submission" date="2016-03" db="EMBL/GenBank/DDBJ databases">
        <title>Acetic acid bacteria sequencing.</title>
        <authorList>
            <person name="Brandt J."/>
            <person name="Jakob F."/>
            <person name="Vogel R.F."/>
        </authorList>
    </citation>
    <scope>NUCLEOTIDE SEQUENCE [LARGE SCALE GENOMIC DNA]</scope>
    <source>
        <strain evidence="7 8">TMW2.1153</strain>
    </source>
</reference>
<evidence type="ECO:0000256" key="3">
    <source>
        <dbReference type="ARBA" id="ARBA00022989"/>
    </source>
</evidence>
<feature type="domain" description="ABC transmembrane type-1" evidence="6">
    <location>
        <begin position="93"/>
        <end position="266"/>
    </location>
</feature>
<keyword evidence="4 5" id="KW-0472">Membrane</keyword>
<dbReference type="KEGG" id="aace:A0U92_09670"/>
<sequence>MSSTSFLSDAAGLTRRLSHDSPRLAMIVAMLCVVGVLLGFGSNATTWFGTVLSEPPQPAESLPLAALPFALAVTTARVVAWFAISFLCALAGAALVFGREKPGQVSLALLEIVQAVPIPAFMILILPVCFGTHGWLAGHAIAGEVLIGAPAFAALTFPMMGAAIRAHQDVPPHLVLAVRSFGLRAWPRFWRLYAPFGLPAVVRNIARAMPNVWLGLTFAEVYAGMKGLPLPPGLGGYAVSSIRENASVAFTLTLLAMGCLVMVTDLVIVRPMKKWGQRFDRNASARSSSPLLFGDIPLVGRMLTDASRLLRIIGNLPLGPPPRATVLDDPEETPRIIALVIPALLGVSGLLACAASPEGLPDPDELLRAGFLGIGELLTLLVPLGVCSIALLPIAVALKCWADPILPILRFLTLFPAVLLFPLVIALVGPESFLSPLMFVGLPFFLAFHLLVGVRDFPRNLREVARAYRIRGWLRWKTILLPGLAQSWLSGVHRAFFWSWNAIIAADMTLWGTHISEHGLIGRSIIDATSKGDMAQASLGVMVMTLLAIGSEVLIWRPLGLYVRRRTAGQVADLP</sequence>
<dbReference type="SUPFAM" id="SSF161098">
    <property type="entry name" value="MetI-like"/>
    <property type="match status" value="2"/>
</dbReference>
<dbReference type="AlphaFoldDB" id="A0A1U9KGS3"/>
<keyword evidence="8" id="KW-1185">Reference proteome</keyword>
<evidence type="ECO:0000259" key="6">
    <source>
        <dbReference type="Pfam" id="PF00528"/>
    </source>
</evidence>
<feature type="transmembrane region" description="Helical" evidence="5">
    <location>
        <begin position="248"/>
        <end position="269"/>
    </location>
</feature>
<feature type="transmembrane region" description="Helical" evidence="5">
    <location>
        <begin position="136"/>
        <end position="157"/>
    </location>
</feature>
<feature type="transmembrane region" description="Helical" evidence="5">
    <location>
        <begin position="109"/>
        <end position="130"/>
    </location>
</feature>
<feature type="transmembrane region" description="Helical" evidence="5">
    <location>
        <begin position="408"/>
        <end position="427"/>
    </location>
</feature>
<dbReference type="PANTHER" id="PTHR42744:SF1">
    <property type="entry name" value="BINDING-PROTEIN-DEPENDENT TRANSPORT SYSTEMS INNER MEMBRANE COMPONENT"/>
    <property type="match status" value="1"/>
</dbReference>
<dbReference type="RefSeq" id="WP_077813046.1">
    <property type="nucleotide sequence ID" value="NZ_CP014692.1"/>
</dbReference>
<evidence type="ECO:0000256" key="2">
    <source>
        <dbReference type="ARBA" id="ARBA00022692"/>
    </source>
</evidence>
<evidence type="ECO:0000256" key="1">
    <source>
        <dbReference type="ARBA" id="ARBA00004651"/>
    </source>
</evidence>
<feature type="transmembrane region" description="Helical" evidence="5">
    <location>
        <begin position="24"/>
        <end position="49"/>
    </location>
</feature>
<comment type="subcellular location">
    <subcellularLocation>
        <location evidence="1">Cell membrane</location>
        <topology evidence="1">Multi-pass membrane protein</topology>
    </subcellularLocation>
</comment>
<evidence type="ECO:0000313" key="7">
    <source>
        <dbReference type="EMBL" id="AQS85004.1"/>
    </source>
</evidence>
<accession>A0A1U9KGS3</accession>
<feature type="transmembrane region" description="Helical" evidence="5">
    <location>
        <begin position="69"/>
        <end position="97"/>
    </location>
</feature>
<feature type="transmembrane region" description="Helical" evidence="5">
    <location>
        <begin position="473"/>
        <end position="491"/>
    </location>
</feature>
<keyword evidence="2 5" id="KW-0812">Transmembrane</keyword>
<protein>
    <submittedName>
        <fullName evidence="7">ABC transporter permease</fullName>
    </submittedName>
</protein>
<evidence type="ECO:0000256" key="5">
    <source>
        <dbReference type="SAM" id="Phobius"/>
    </source>
</evidence>